<evidence type="ECO:0000256" key="4">
    <source>
        <dbReference type="ARBA" id="ARBA00022692"/>
    </source>
</evidence>
<dbReference type="PANTHER" id="PTHR42718">
    <property type="entry name" value="MAJOR FACILITATOR SUPERFAMILY MULTIDRUG TRANSPORTER MFSC"/>
    <property type="match status" value="1"/>
</dbReference>
<dbReference type="InterPro" id="IPR004638">
    <property type="entry name" value="EmrB-like"/>
</dbReference>
<dbReference type="GO" id="GO:0046677">
    <property type="term" value="P:response to antibiotic"/>
    <property type="evidence" value="ECO:0007669"/>
    <property type="project" value="UniProtKB-KW"/>
</dbReference>
<dbReference type="Pfam" id="PF07690">
    <property type="entry name" value="MFS_1"/>
    <property type="match status" value="1"/>
</dbReference>
<feature type="transmembrane region" description="Helical" evidence="8">
    <location>
        <begin position="136"/>
        <end position="159"/>
    </location>
</feature>
<accession>A0A5J6HYU7</accession>
<evidence type="ECO:0000313" key="10">
    <source>
        <dbReference type="EMBL" id="QEV21775.1"/>
    </source>
</evidence>
<comment type="subcellular location">
    <subcellularLocation>
        <location evidence="1">Cell membrane</location>
        <topology evidence="1">Multi-pass membrane protein</topology>
    </subcellularLocation>
</comment>
<keyword evidence="3" id="KW-1003">Cell membrane</keyword>
<gene>
    <name evidence="10" type="ORF">CP975_33435</name>
</gene>
<dbReference type="PANTHER" id="PTHR42718:SF42">
    <property type="entry name" value="EXPORT PROTEIN"/>
    <property type="match status" value="1"/>
</dbReference>
<feature type="transmembrane region" description="Helical" evidence="8">
    <location>
        <begin position="200"/>
        <end position="218"/>
    </location>
</feature>
<dbReference type="KEGG" id="salw:CP975_33435"/>
<feature type="transmembrane region" description="Helical" evidence="8">
    <location>
        <begin position="12"/>
        <end position="37"/>
    </location>
</feature>
<evidence type="ECO:0000256" key="3">
    <source>
        <dbReference type="ARBA" id="ARBA00022475"/>
    </source>
</evidence>
<dbReference type="GO" id="GO:0005886">
    <property type="term" value="C:plasma membrane"/>
    <property type="evidence" value="ECO:0007669"/>
    <property type="project" value="UniProtKB-SubCell"/>
</dbReference>
<dbReference type="EMBL" id="CP023695">
    <property type="protein sequence ID" value="QEV21775.1"/>
    <property type="molecule type" value="Genomic_DNA"/>
</dbReference>
<dbReference type="Gene3D" id="1.20.1250.20">
    <property type="entry name" value="MFS general substrate transporter like domains"/>
    <property type="match status" value="1"/>
</dbReference>
<protein>
    <submittedName>
        <fullName evidence="10">DHA2 family efflux MFS transporter permease subunit</fullName>
    </submittedName>
</protein>
<dbReference type="SUPFAM" id="SSF103473">
    <property type="entry name" value="MFS general substrate transporter"/>
    <property type="match status" value="1"/>
</dbReference>
<evidence type="ECO:0000256" key="6">
    <source>
        <dbReference type="ARBA" id="ARBA00023136"/>
    </source>
</evidence>
<evidence type="ECO:0000256" key="2">
    <source>
        <dbReference type="ARBA" id="ARBA00022448"/>
    </source>
</evidence>
<dbReference type="OrthoDB" id="7375466at2"/>
<evidence type="ECO:0000256" key="5">
    <source>
        <dbReference type="ARBA" id="ARBA00022989"/>
    </source>
</evidence>
<dbReference type="Proteomes" id="UP000326553">
    <property type="component" value="Chromosome"/>
</dbReference>
<feature type="transmembrane region" description="Helical" evidence="8">
    <location>
        <begin position="336"/>
        <end position="356"/>
    </location>
</feature>
<keyword evidence="4 8" id="KW-0812">Transmembrane</keyword>
<evidence type="ECO:0000313" key="11">
    <source>
        <dbReference type="Proteomes" id="UP000326553"/>
    </source>
</evidence>
<feature type="transmembrane region" description="Helical" evidence="8">
    <location>
        <begin position="165"/>
        <end position="188"/>
    </location>
</feature>
<dbReference type="AlphaFoldDB" id="A0A5J6HYU7"/>
<organism evidence="10 11">
    <name type="scientific">Streptomyces alboniger</name>
    <dbReference type="NCBI Taxonomy" id="132473"/>
    <lineage>
        <taxon>Bacteria</taxon>
        <taxon>Bacillati</taxon>
        <taxon>Actinomycetota</taxon>
        <taxon>Actinomycetes</taxon>
        <taxon>Kitasatosporales</taxon>
        <taxon>Streptomycetaceae</taxon>
        <taxon>Streptomyces</taxon>
        <taxon>Streptomyces aurantiacus group</taxon>
    </lineage>
</organism>
<dbReference type="InterPro" id="IPR036259">
    <property type="entry name" value="MFS_trans_sf"/>
</dbReference>
<feature type="transmembrane region" description="Helical" evidence="8">
    <location>
        <begin position="230"/>
        <end position="250"/>
    </location>
</feature>
<keyword evidence="5 8" id="KW-1133">Transmembrane helix</keyword>
<keyword evidence="6 8" id="KW-0472">Membrane</keyword>
<feature type="transmembrane region" description="Helical" evidence="8">
    <location>
        <begin position="49"/>
        <end position="67"/>
    </location>
</feature>
<dbReference type="InterPro" id="IPR011701">
    <property type="entry name" value="MFS"/>
</dbReference>
<evidence type="ECO:0000256" key="7">
    <source>
        <dbReference type="ARBA" id="ARBA00023251"/>
    </source>
</evidence>
<feature type="domain" description="Major facilitator superfamily (MFS) profile" evidence="9">
    <location>
        <begin position="13"/>
        <end position="511"/>
    </location>
</feature>
<dbReference type="GO" id="GO:0022857">
    <property type="term" value="F:transmembrane transporter activity"/>
    <property type="evidence" value="ECO:0007669"/>
    <property type="project" value="InterPro"/>
</dbReference>
<name>A0A5J6HYU7_STRAD</name>
<keyword evidence="2" id="KW-0813">Transport</keyword>
<feature type="transmembrane region" description="Helical" evidence="8">
    <location>
        <begin position="104"/>
        <end position="129"/>
    </location>
</feature>
<dbReference type="PRINTS" id="PR01036">
    <property type="entry name" value="TCRTETB"/>
</dbReference>
<dbReference type="PROSITE" id="PS50850">
    <property type="entry name" value="MFS"/>
    <property type="match status" value="1"/>
</dbReference>
<proteinExistence type="predicted"/>
<feature type="transmembrane region" description="Helical" evidence="8">
    <location>
        <begin position="488"/>
        <end position="508"/>
    </location>
</feature>
<feature type="transmembrane region" description="Helical" evidence="8">
    <location>
        <begin position="308"/>
        <end position="329"/>
    </location>
</feature>
<evidence type="ECO:0000256" key="8">
    <source>
        <dbReference type="SAM" id="Phobius"/>
    </source>
</evidence>
<feature type="transmembrane region" description="Helical" evidence="8">
    <location>
        <begin position="368"/>
        <end position="388"/>
    </location>
</feature>
<dbReference type="RefSeq" id="WP_055530908.1">
    <property type="nucleotide sequence ID" value="NZ_CP023695.1"/>
</dbReference>
<reference evidence="10 11" key="1">
    <citation type="submission" date="2017-09" db="EMBL/GenBank/DDBJ databases">
        <authorList>
            <person name="Lee N."/>
            <person name="Cho B.-K."/>
        </authorList>
    </citation>
    <scope>NUCLEOTIDE SEQUENCE [LARGE SCALE GENOMIC DNA]</scope>
    <source>
        <strain evidence="10 11">ATCC 12461</strain>
    </source>
</reference>
<dbReference type="CDD" id="cd17321">
    <property type="entry name" value="MFS_MMR_MDR_like"/>
    <property type="match status" value="1"/>
</dbReference>
<keyword evidence="7" id="KW-0046">Antibiotic resistance</keyword>
<evidence type="ECO:0000259" key="9">
    <source>
        <dbReference type="PROSITE" id="PS50850"/>
    </source>
</evidence>
<keyword evidence="11" id="KW-1185">Reference proteome</keyword>
<dbReference type="Gene3D" id="1.20.1720.10">
    <property type="entry name" value="Multidrug resistance protein D"/>
    <property type="match status" value="1"/>
</dbReference>
<feature type="transmembrane region" description="Helical" evidence="8">
    <location>
        <begin position="271"/>
        <end position="296"/>
    </location>
</feature>
<sequence>MAKHARPRCPWTALGVICVGFFMIVLDTTIVHVAVPAMLEDLDAGLDRILWIVNAYVLTYAVLMITAGRFGERFGPRRVYLAGLLLFTLASGLCALAESAGQLIALRAVQGVGAALLTPQTGAFVTVLFPPERRGAAFGVLTSAIGLSIVAGPLLGGFLVTCAGWQWIFLVNVPVGLAALVAAFVLLPRPAPVRRHGWDLAGLVLVTTGLTAFTFGLLESDHAGSASIAGPVTAPWVLASGLVLLSVFVLQQRRTKGRPLLPRALFAHRDFGLANLIGAGIHFAVIGSAFPVALFLQSVLGCSAWEAGLVTAPTPLAAVAVAQVAGRLVDRFGGKALLLVGLLTYAGGLALIVVLARPGMNPWGLLPGLLVADIGIGCVLAPVTHLAMNTVDSSMAGAASGVLNTTRQVGGVLGSAAVGTLLQYRLAADAHQRRLTAAELLPRAARRAFVSDPGGEVPAFLDPRGVDLFLRLGAQAQRQGFVDAMRETALLPIGVLLLGAACCLALSGGTRRSGADSG</sequence>
<feature type="transmembrane region" description="Helical" evidence="8">
    <location>
        <begin position="79"/>
        <end position="98"/>
    </location>
</feature>
<dbReference type="NCBIfam" id="TIGR00711">
    <property type="entry name" value="efflux_EmrB"/>
    <property type="match status" value="1"/>
</dbReference>
<evidence type="ECO:0000256" key="1">
    <source>
        <dbReference type="ARBA" id="ARBA00004651"/>
    </source>
</evidence>
<dbReference type="InterPro" id="IPR020846">
    <property type="entry name" value="MFS_dom"/>
</dbReference>